<dbReference type="RefSeq" id="WP_097322844.1">
    <property type="nucleotide sequence ID" value="NZ_OBDY01000012.1"/>
</dbReference>
<evidence type="ECO:0008006" key="4">
    <source>
        <dbReference type="Google" id="ProtNLM"/>
    </source>
</evidence>
<protein>
    <recommendedName>
        <fullName evidence="4">SipW-cognate class signal peptide</fullName>
    </recommendedName>
</protein>
<dbReference type="Proteomes" id="UP000219612">
    <property type="component" value="Unassembled WGS sequence"/>
</dbReference>
<organism evidence="2 3">
    <name type="scientific">Paractinoplanes atraurantiacus</name>
    <dbReference type="NCBI Taxonomy" id="1036182"/>
    <lineage>
        <taxon>Bacteria</taxon>
        <taxon>Bacillati</taxon>
        <taxon>Actinomycetota</taxon>
        <taxon>Actinomycetes</taxon>
        <taxon>Micromonosporales</taxon>
        <taxon>Micromonosporaceae</taxon>
        <taxon>Paractinoplanes</taxon>
    </lineage>
</organism>
<feature type="chain" id="PRO_5013126178" description="SipW-cognate class signal peptide" evidence="1">
    <location>
        <begin position="28"/>
        <end position="169"/>
    </location>
</feature>
<evidence type="ECO:0000313" key="3">
    <source>
        <dbReference type="Proteomes" id="UP000219612"/>
    </source>
</evidence>
<keyword evidence="3" id="KW-1185">Reference proteome</keyword>
<gene>
    <name evidence="2" type="ORF">SAMN05421748_112267</name>
</gene>
<proteinExistence type="predicted"/>
<feature type="signal peptide" evidence="1">
    <location>
        <begin position="1"/>
        <end position="27"/>
    </location>
</feature>
<reference evidence="2 3" key="1">
    <citation type="submission" date="2017-09" db="EMBL/GenBank/DDBJ databases">
        <authorList>
            <person name="Ehlers B."/>
            <person name="Leendertz F.H."/>
        </authorList>
    </citation>
    <scope>NUCLEOTIDE SEQUENCE [LARGE SCALE GENOMIC DNA]</scope>
    <source>
        <strain evidence="2 3">CGMCC 4.6857</strain>
    </source>
</reference>
<evidence type="ECO:0000256" key="1">
    <source>
        <dbReference type="SAM" id="SignalP"/>
    </source>
</evidence>
<evidence type="ECO:0000313" key="2">
    <source>
        <dbReference type="EMBL" id="SNY52147.1"/>
    </source>
</evidence>
<dbReference type="EMBL" id="OBDY01000012">
    <property type="protein sequence ID" value="SNY52147.1"/>
    <property type="molecule type" value="Genomic_DNA"/>
</dbReference>
<keyword evidence="1" id="KW-0732">Signal</keyword>
<name>A0A285IWU5_9ACTN</name>
<accession>A0A285IWU5</accession>
<dbReference type="OrthoDB" id="3637162at2"/>
<sequence length="169" mass="17257">MRKSIKRAVIAGVAVVAVGGAATAAYAAWNANGSGVAGANATTAQELKVSAAKVTSGLLYPTGTGDAAVTIENPNKYPVTVTDIKWNDKDGVQADKKDCNNTGVYFGDFSKNDIGSNGLLSKLNLRLAGGETKTFTLADAVHMTNNSQNECQGAAFTIKVAVSGASADK</sequence>
<dbReference type="AlphaFoldDB" id="A0A285IWU5"/>